<comment type="caution">
    <text evidence="2">The sequence shown here is derived from an EMBL/GenBank/DDBJ whole genome shotgun (WGS) entry which is preliminary data.</text>
</comment>
<evidence type="ECO:0000313" key="2">
    <source>
        <dbReference type="EMBL" id="PSK85307.1"/>
    </source>
</evidence>
<keyword evidence="1" id="KW-1133">Transmembrane helix</keyword>
<evidence type="ECO:0000256" key="1">
    <source>
        <dbReference type="SAM" id="Phobius"/>
    </source>
</evidence>
<dbReference type="Proteomes" id="UP000240621">
    <property type="component" value="Unassembled WGS sequence"/>
</dbReference>
<accession>A0A2P8CK08</accession>
<reference evidence="2 3" key="1">
    <citation type="submission" date="2018-03" db="EMBL/GenBank/DDBJ databases">
        <title>Genomic Encyclopedia of Archaeal and Bacterial Type Strains, Phase II (KMG-II): from individual species to whole genera.</title>
        <authorList>
            <person name="Goeker M."/>
        </authorList>
    </citation>
    <scope>NUCLEOTIDE SEQUENCE [LARGE SCALE GENOMIC DNA]</scope>
    <source>
        <strain evidence="2 3">DSM 27267</strain>
    </source>
</reference>
<keyword evidence="1" id="KW-0812">Transmembrane</keyword>
<organism evidence="2 3">
    <name type="scientific">Prolixibacter denitrificans</name>
    <dbReference type="NCBI Taxonomy" id="1541063"/>
    <lineage>
        <taxon>Bacteria</taxon>
        <taxon>Pseudomonadati</taxon>
        <taxon>Bacteroidota</taxon>
        <taxon>Bacteroidia</taxon>
        <taxon>Marinilabiliales</taxon>
        <taxon>Prolixibacteraceae</taxon>
        <taxon>Prolixibacter</taxon>
    </lineage>
</organism>
<dbReference type="EMBL" id="PYGC01000001">
    <property type="protein sequence ID" value="PSK85307.1"/>
    <property type="molecule type" value="Genomic_DNA"/>
</dbReference>
<keyword evidence="1" id="KW-0472">Membrane</keyword>
<proteinExistence type="predicted"/>
<protein>
    <submittedName>
        <fullName evidence="2">Uncharacterized protein</fullName>
    </submittedName>
</protein>
<dbReference type="AlphaFoldDB" id="A0A2P8CK08"/>
<evidence type="ECO:0000313" key="3">
    <source>
        <dbReference type="Proteomes" id="UP000240621"/>
    </source>
</evidence>
<gene>
    <name evidence="2" type="ORF">CLV93_101260</name>
</gene>
<feature type="transmembrane region" description="Helical" evidence="1">
    <location>
        <begin position="6"/>
        <end position="27"/>
    </location>
</feature>
<sequence length="37" mass="4555">MYLESILWLLSWPILIYISLKAVQYALKKYEHKLEEE</sequence>
<name>A0A2P8CK08_9BACT</name>